<feature type="region of interest" description="Disordered" evidence="8">
    <location>
        <begin position="650"/>
        <end position="688"/>
    </location>
</feature>
<organism evidence="10 11">
    <name type="scientific">Halorubrum salipaludis</name>
    <dbReference type="NCBI Taxonomy" id="2032630"/>
    <lineage>
        <taxon>Archaea</taxon>
        <taxon>Methanobacteriati</taxon>
        <taxon>Methanobacteriota</taxon>
        <taxon>Stenosarchaea group</taxon>
        <taxon>Halobacteria</taxon>
        <taxon>Halobacteriales</taxon>
        <taxon>Haloferacaceae</taxon>
        <taxon>Halorubrum</taxon>
    </lineage>
</organism>
<evidence type="ECO:0000259" key="9">
    <source>
        <dbReference type="Pfam" id="PF02384"/>
    </source>
</evidence>
<accession>A0A2A2FF47</accession>
<evidence type="ECO:0000256" key="4">
    <source>
        <dbReference type="ARBA" id="ARBA00022691"/>
    </source>
</evidence>
<dbReference type="EC" id="2.1.1.72" evidence="1"/>
<dbReference type="InterPro" id="IPR029063">
    <property type="entry name" value="SAM-dependent_MTases_sf"/>
</dbReference>
<dbReference type="InterPro" id="IPR003356">
    <property type="entry name" value="DNA_methylase_A-5"/>
</dbReference>
<evidence type="ECO:0000313" key="11">
    <source>
        <dbReference type="Proteomes" id="UP000218083"/>
    </source>
</evidence>
<comment type="caution">
    <text evidence="10">The sequence shown here is derived from an EMBL/GenBank/DDBJ whole genome shotgun (WGS) entry which is preliminary data.</text>
</comment>
<name>A0A2A2FF47_9EURY</name>
<dbReference type="SUPFAM" id="SSF53335">
    <property type="entry name" value="S-adenosyl-L-methionine-dependent methyltransferases"/>
    <property type="match status" value="1"/>
</dbReference>
<dbReference type="AlphaFoldDB" id="A0A2A2FF47"/>
<dbReference type="Gene3D" id="3.90.220.20">
    <property type="entry name" value="DNA methylase specificity domains"/>
    <property type="match status" value="1"/>
</dbReference>
<keyword evidence="4" id="KW-0949">S-adenosyl-L-methionine</keyword>
<dbReference type="EMBL" id="NSKC01000005">
    <property type="protein sequence ID" value="PAU83185.1"/>
    <property type="molecule type" value="Genomic_DNA"/>
</dbReference>
<keyword evidence="11" id="KW-1185">Reference proteome</keyword>
<dbReference type="InterPro" id="IPR002052">
    <property type="entry name" value="DNA_methylase_N6_adenine_CS"/>
</dbReference>
<feature type="compositionally biased region" description="Basic and acidic residues" evidence="8">
    <location>
        <begin position="650"/>
        <end position="678"/>
    </location>
</feature>
<evidence type="ECO:0000256" key="5">
    <source>
        <dbReference type="ARBA" id="ARBA00022747"/>
    </source>
</evidence>
<feature type="domain" description="DNA methylase adenine-specific" evidence="9">
    <location>
        <begin position="238"/>
        <end position="448"/>
    </location>
</feature>
<dbReference type="Gene3D" id="3.40.50.150">
    <property type="entry name" value="Vaccinia Virus protein VP39"/>
    <property type="match status" value="1"/>
</dbReference>
<evidence type="ECO:0000313" key="10">
    <source>
        <dbReference type="EMBL" id="PAU83185.1"/>
    </source>
</evidence>
<evidence type="ECO:0000256" key="3">
    <source>
        <dbReference type="ARBA" id="ARBA00022679"/>
    </source>
</evidence>
<dbReference type="GO" id="GO:0009007">
    <property type="term" value="F:site-specific DNA-methyltransferase (adenine-specific) activity"/>
    <property type="evidence" value="ECO:0007669"/>
    <property type="project" value="UniProtKB-EC"/>
</dbReference>
<evidence type="ECO:0000256" key="2">
    <source>
        <dbReference type="ARBA" id="ARBA00022603"/>
    </source>
</evidence>
<dbReference type="GO" id="GO:0009307">
    <property type="term" value="P:DNA restriction-modification system"/>
    <property type="evidence" value="ECO:0007669"/>
    <property type="project" value="UniProtKB-KW"/>
</dbReference>
<dbReference type="CDD" id="cd02440">
    <property type="entry name" value="AdoMet_MTases"/>
    <property type="match status" value="1"/>
</dbReference>
<evidence type="ECO:0000256" key="1">
    <source>
        <dbReference type="ARBA" id="ARBA00011900"/>
    </source>
</evidence>
<proteinExistence type="predicted"/>
<sequence>MDEADALDEVVSLLECKYGPERVVLEPSLDADQGVYPDAAVFEDEELTVPFLLVEWSSLRTGHRTEKDLREVSEAVSSTDAEYGALLGPNVRFIFSGSSPAFRSYADFPPLEGEVTTQRRPVESEAELDFLISRCMNAHDEIRRKHSSYEHDQEVAGEFLESLHLLIELRRQELPADGEVDPSVIDDVYVEIEQRHEWYESGEALDSRLVSSTAAVFNGFDLGRTEDSVLESLFEVTHNEKRGGAYSTPLEVARQMVRLAGTEPGDLVLDPAAGRGTVLSLAAGQGAHGEGVEINSAVLRIATFYVDLFDRDVHFTVGNFFEKDRFQDPFDRVIVDPPFNMRLEDVEIPYTEGRDTLISEEAFIAKGLSLLEDGGTVTISVPSGFLDNQRRTWFRELVLETFELRSIVQFVDGPLYRHTSIDTAIVTLSNQSAAPDHEVQYAIIDSPEDPEVALRHAASNIDEGTAKSIPQNQLESSWDIRKVVAQRSVRADLEAEYANLTHLEDLADVSMGNRPENLLEKEHEDTLRYLSISNIGKGRDRHGDRYIPRENTKTIADETCVLIATIGDYTYTHIPSDPVAPAQDLAVVQFETSEEALVYEAFFESKLGQRQIDSYKSGSRISRVNISDLREMLVPNFPTENIQSTADDIRSHRQRTKELEKRQKELEQEKESLDREVSDFLSGGDDDE</sequence>
<dbReference type="GO" id="GO:0032259">
    <property type="term" value="P:methylation"/>
    <property type="evidence" value="ECO:0007669"/>
    <property type="project" value="UniProtKB-KW"/>
</dbReference>
<dbReference type="InterPro" id="IPR051537">
    <property type="entry name" value="DNA_Adenine_Mtase"/>
</dbReference>
<dbReference type="Pfam" id="PF02384">
    <property type="entry name" value="N6_Mtase"/>
    <property type="match status" value="1"/>
</dbReference>
<dbReference type="GO" id="GO:0008170">
    <property type="term" value="F:N-methyltransferase activity"/>
    <property type="evidence" value="ECO:0007669"/>
    <property type="project" value="InterPro"/>
</dbReference>
<protein>
    <recommendedName>
        <fullName evidence="1">site-specific DNA-methyltransferase (adenine-specific)</fullName>
        <ecNumber evidence="1">2.1.1.72</ecNumber>
    </recommendedName>
</protein>
<dbReference type="SUPFAM" id="SSF116734">
    <property type="entry name" value="DNA methylase specificity domain"/>
    <property type="match status" value="1"/>
</dbReference>
<dbReference type="RefSeq" id="WP_095637151.1">
    <property type="nucleotide sequence ID" value="NZ_NSKC01000005.1"/>
</dbReference>
<gene>
    <name evidence="10" type="ORF">CK500_10285</name>
</gene>
<keyword evidence="6" id="KW-0238">DNA-binding</keyword>
<dbReference type="OrthoDB" id="346514at2157"/>
<keyword evidence="2" id="KW-0489">Methyltransferase</keyword>
<dbReference type="PANTHER" id="PTHR42933">
    <property type="entry name" value="SLR6095 PROTEIN"/>
    <property type="match status" value="1"/>
</dbReference>
<dbReference type="PRINTS" id="PR00507">
    <property type="entry name" value="N12N6MTFRASE"/>
</dbReference>
<evidence type="ECO:0000256" key="6">
    <source>
        <dbReference type="ARBA" id="ARBA00023125"/>
    </source>
</evidence>
<reference evidence="10 11" key="1">
    <citation type="submission" date="2017-08" db="EMBL/GenBank/DDBJ databases">
        <title>The strain WRN001 was isolated from Binhai saline alkaline soil, Tianjin, China.</title>
        <authorList>
            <person name="Liu D."/>
            <person name="Zhang G."/>
        </authorList>
    </citation>
    <scope>NUCLEOTIDE SEQUENCE [LARGE SCALE GENOMIC DNA]</scope>
    <source>
        <strain evidence="10 11">WN019</strain>
    </source>
</reference>
<dbReference type="PROSITE" id="PS00092">
    <property type="entry name" value="N6_MTASE"/>
    <property type="match status" value="1"/>
</dbReference>
<dbReference type="InterPro" id="IPR044946">
    <property type="entry name" value="Restrct_endonuc_typeI_TRD_sf"/>
</dbReference>
<comment type="catalytic activity">
    <reaction evidence="7">
        <text>a 2'-deoxyadenosine in DNA + S-adenosyl-L-methionine = an N(6)-methyl-2'-deoxyadenosine in DNA + S-adenosyl-L-homocysteine + H(+)</text>
        <dbReference type="Rhea" id="RHEA:15197"/>
        <dbReference type="Rhea" id="RHEA-COMP:12418"/>
        <dbReference type="Rhea" id="RHEA-COMP:12419"/>
        <dbReference type="ChEBI" id="CHEBI:15378"/>
        <dbReference type="ChEBI" id="CHEBI:57856"/>
        <dbReference type="ChEBI" id="CHEBI:59789"/>
        <dbReference type="ChEBI" id="CHEBI:90615"/>
        <dbReference type="ChEBI" id="CHEBI:90616"/>
        <dbReference type="EC" id="2.1.1.72"/>
    </reaction>
</comment>
<dbReference type="PANTHER" id="PTHR42933:SF3">
    <property type="entry name" value="TYPE I RESTRICTION ENZYME MJAVIII METHYLASE SUBUNIT"/>
    <property type="match status" value="1"/>
</dbReference>
<evidence type="ECO:0000256" key="7">
    <source>
        <dbReference type="ARBA" id="ARBA00047942"/>
    </source>
</evidence>
<keyword evidence="3" id="KW-0808">Transferase</keyword>
<dbReference type="GO" id="GO:0003677">
    <property type="term" value="F:DNA binding"/>
    <property type="evidence" value="ECO:0007669"/>
    <property type="project" value="UniProtKB-KW"/>
</dbReference>
<dbReference type="Proteomes" id="UP000218083">
    <property type="component" value="Unassembled WGS sequence"/>
</dbReference>
<evidence type="ECO:0000256" key="8">
    <source>
        <dbReference type="SAM" id="MobiDB-lite"/>
    </source>
</evidence>
<keyword evidence="5" id="KW-0680">Restriction system</keyword>